<sequence length="234" mass="26043">MVAIDLDLDHTIGSVLIGVLFSTILYSCACAQTIYYARKYGDDRSILKALCLYRYVVQSHANPIALLAVPMAFAGEFVLAACTEFLVQCYFIHNIWRLLWGKWFNYPLTAAALVLAIISLGAGAGATYELTNRLLNTLIVYSMNRGILTLAMPLCSFVLYVATINRADLIWVIFHMSGDKIYINSLLAVLNVRRHLREMSASGNDSQDCQVFNFIPSQTSSSLRISKLRPSVVV</sequence>
<dbReference type="Proteomes" id="UP000092993">
    <property type="component" value="Unassembled WGS sequence"/>
</dbReference>
<comment type="caution">
    <text evidence="3">The sequence shown here is derived from an EMBL/GenBank/DDBJ whole genome shotgun (WGS) entry which is preliminary data.</text>
</comment>
<accession>A0A1C7MH79</accession>
<protein>
    <recommendedName>
        <fullName evidence="2">DUF6534 domain-containing protein</fullName>
    </recommendedName>
</protein>
<dbReference type="AlphaFoldDB" id="A0A1C7MH79"/>
<feature type="transmembrane region" description="Helical" evidence="1">
    <location>
        <begin position="138"/>
        <end position="163"/>
    </location>
</feature>
<evidence type="ECO:0000259" key="2">
    <source>
        <dbReference type="Pfam" id="PF20152"/>
    </source>
</evidence>
<dbReference type="STRING" id="5627.A0A1C7MH79"/>
<keyword evidence="4" id="KW-1185">Reference proteome</keyword>
<keyword evidence="1" id="KW-0472">Membrane</keyword>
<keyword evidence="1" id="KW-0812">Transmembrane</keyword>
<feature type="transmembrane region" description="Helical" evidence="1">
    <location>
        <begin position="64"/>
        <end position="86"/>
    </location>
</feature>
<dbReference type="EMBL" id="LUGG01000003">
    <property type="protein sequence ID" value="OBZ76281.1"/>
    <property type="molecule type" value="Genomic_DNA"/>
</dbReference>
<gene>
    <name evidence="3" type="ORF">A0H81_03456</name>
</gene>
<evidence type="ECO:0000256" key="1">
    <source>
        <dbReference type="SAM" id="Phobius"/>
    </source>
</evidence>
<dbReference type="InterPro" id="IPR045339">
    <property type="entry name" value="DUF6534"/>
</dbReference>
<feature type="transmembrane region" description="Helical" evidence="1">
    <location>
        <begin position="169"/>
        <end position="190"/>
    </location>
</feature>
<feature type="domain" description="DUF6534" evidence="2">
    <location>
        <begin position="131"/>
        <end position="195"/>
    </location>
</feature>
<evidence type="ECO:0000313" key="3">
    <source>
        <dbReference type="EMBL" id="OBZ76281.1"/>
    </source>
</evidence>
<dbReference type="Pfam" id="PF20152">
    <property type="entry name" value="DUF6534"/>
    <property type="match status" value="1"/>
</dbReference>
<proteinExistence type="predicted"/>
<dbReference type="OrthoDB" id="2799899at2759"/>
<keyword evidence="1" id="KW-1133">Transmembrane helix</keyword>
<feature type="transmembrane region" description="Helical" evidence="1">
    <location>
        <begin position="12"/>
        <end position="37"/>
    </location>
</feature>
<feature type="transmembrane region" description="Helical" evidence="1">
    <location>
        <begin position="106"/>
        <end position="126"/>
    </location>
</feature>
<evidence type="ECO:0000313" key="4">
    <source>
        <dbReference type="Proteomes" id="UP000092993"/>
    </source>
</evidence>
<reference evidence="3 4" key="1">
    <citation type="submission" date="2016-03" db="EMBL/GenBank/DDBJ databases">
        <title>Whole genome sequencing of Grifola frondosa 9006-11.</title>
        <authorList>
            <person name="Min B."/>
            <person name="Park H."/>
            <person name="Kim J.-G."/>
            <person name="Cho H."/>
            <person name="Oh Y.-L."/>
            <person name="Kong W.-S."/>
            <person name="Choi I.-G."/>
        </authorList>
    </citation>
    <scope>NUCLEOTIDE SEQUENCE [LARGE SCALE GENOMIC DNA]</scope>
    <source>
        <strain evidence="3 4">9006-11</strain>
    </source>
</reference>
<dbReference type="OMA" id="CTHEDDD"/>
<dbReference type="PANTHER" id="PTHR40465:SF1">
    <property type="entry name" value="DUF6534 DOMAIN-CONTAINING PROTEIN"/>
    <property type="match status" value="1"/>
</dbReference>
<dbReference type="PANTHER" id="PTHR40465">
    <property type="entry name" value="CHROMOSOME 1, WHOLE GENOME SHOTGUN SEQUENCE"/>
    <property type="match status" value="1"/>
</dbReference>
<organism evidence="3 4">
    <name type="scientific">Grifola frondosa</name>
    <name type="common">Maitake</name>
    <name type="synonym">Polyporus frondosus</name>
    <dbReference type="NCBI Taxonomy" id="5627"/>
    <lineage>
        <taxon>Eukaryota</taxon>
        <taxon>Fungi</taxon>
        <taxon>Dikarya</taxon>
        <taxon>Basidiomycota</taxon>
        <taxon>Agaricomycotina</taxon>
        <taxon>Agaricomycetes</taxon>
        <taxon>Polyporales</taxon>
        <taxon>Grifolaceae</taxon>
        <taxon>Grifola</taxon>
    </lineage>
</organism>
<name>A0A1C7MH79_GRIFR</name>